<proteinExistence type="predicted"/>
<dbReference type="Pfam" id="PF13251">
    <property type="entry name" value="DUF4042"/>
    <property type="match status" value="1"/>
</dbReference>
<evidence type="ECO:0000256" key="2">
    <source>
        <dbReference type="SAM" id="MobiDB-lite"/>
    </source>
</evidence>
<dbReference type="eggNOG" id="KOG4535">
    <property type="taxonomic scope" value="Eukaryota"/>
</dbReference>
<dbReference type="SUPFAM" id="SSF48371">
    <property type="entry name" value="ARM repeat"/>
    <property type="match status" value="1"/>
</dbReference>
<dbReference type="Gene3D" id="1.25.10.10">
    <property type="entry name" value="Leucine-rich Repeat Variant"/>
    <property type="match status" value="2"/>
</dbReference>
<dbReference type="InterPro" id="IPR025283">
    <property type="entry name" value="DUF4042"/>
</dbReference>
<dbReference type="AlphaFoldDB" id="A7S4Q3"/>
<evidence type="ECO:0000313" key="5">
    <source>
        <dbReference type="Proteomes" id="UP000001593"/>
    </source>
</evidence>
<evidence type="ECO:0000256" key="1">
    <source>
        <dbReference type="ARBA" id="ARBA00015263"/>
    </source>
</evidence>
<evidence type="ECO:0000313" key="4">
    <source>
        <dbReference type="EMBL" id="EDO41325.1"/>
    </source>
</evidence>
<sequence length="700" mass="77033">MTIFIRLSAVITGLINRSMMSKVRQTALGCLQAVVKGMNKKVMFGYWSSFIPDTTTSGCSWSLFSIILRDPSPRARSGGVGVLTELLDGSRQFLAAAEDREELSPARPYTSFSIKLASTIHELHRCLLQALIAETSLPAKLHLLKCLSVLVLNSHYNRLKTGLLTRVVHQVKPLINNKDSSLCIAALTCLGMVVSVNAPLTEVREITRPPQVSTATDPTQMQEAKRGSQEERTGNSSRTSRESEALNASEGKETSWLLTACVKAVAKQPRDIQPMQVRIEAIQVLTAFVRNYFEHASSHVQLLSKIASSYLSIDEQTISMFAIKLLEELSKTMNVYLSGEKKSSEVSVTQEEVLLGFWMELLEGPFLGLMQSGNPKGAKLTSTAIDCLSNIGPIVFEILPEDKRITCITMLLGLANEDDNYIKASAVRAVGVLVLYPCLRDDVLFVADTANAVLTCMEDRNIAVRIRAAWSLGNLTDALVVNRFSGNSSFVEDFSDMLLLKLLDLAISASSDHEKVKSNAVRALGNILRYLTSAMLVKRGFSLSLERAIQALANNVCSGLMKVRWNACYAVGNVFRNAILPLGSAKWTGTIFSALESVIRDCKNFKVRINAVLSLSIPKERHCYGDVNQFVSIIATLSSALEATNTLTDFSEFKYRDTLRQQLCNTLCHLISLVAVEDLPHLSPVLDPCKDSLRGFLSDY</sequence>
<dbReference type="Proteomes" id="UP000001593">
    <property type="component" value="Unassembled WGS sequence"/>
</dbReference>
<gene>
    <name evidence="4" type="ORF">NEMVEDRAFT_v1g104656</name>
</gene>
<dbReference type="HOGENOM" id="CLU_007141_0_0_1"/>
<name>A7S4Q3_NEMVE</name>
<dbReference type="InterPro" id="IPR016024">
    <property type="entry name" value="ARM-type_fold"/>
</dbReference>
<dbReference type="InParanoid" id="A7S4Q3"/>
<evidence type="ECO:0000259" key="3">
    <source>
        <dbReference type="Pfam" id="PF13251"/>
    </source>
</evidence>
<organism evidence="4 5">
    <name type="scientific">Nematostella vectensis</name>
    <name type="common">Starlet sea anemone</name>
    <dbReference type="NCBI Taxonomy" id="45351"/>
    <lineage>
        <taxon>Eukaryota</taxon>
        <taxon>Metazoa</taxon>
        <taxon>Cnidaria</taxon>
        <taxon>Anthozoa</taxon>
        <taxon>Hexacorallia</taxon>
        <taxon>Actiniaria</taxon>
        <taxon>Edwardsiidae</taxon>
        <taxon>Nematostella</taxon>
    </lineage>
</organism>
<reference evidence="4 5" key="1">
    <citation type="journal article" date="2007" name="Science">
        <title>Sea anemone genome reveals ancestral eumetazoan gene repertoire and genomic organization.</title>
        <authorList>
            <person name="Putnam N.H."/>
            <person name="Srivastava M."/>
            <person name="Hellsten U."/>
            <person name="Dirks B."/>
            <person name="Chapman J."/>
            <person name="Salamov A."/>
            <person name="Terry A."/>
            <person name="Shapiro H."/>
            <person name="Lindquist E."/>
            <person name="Kapitonov V.V."/>
            <person name="Jurka J."/>
            <person name="Genikhovich G."/>
            <person name="Grigoriev I.V."/>
            <person name="Lucas S.M."/>
            <person name="Steele R.E."/>
            <person name="Finnerty J.R."/>
            <person name="Technau U."/>
            <person name="Martindale M.Q."/>
            <person name="Rokhsar D.S."/>
        </authorList>
    </citation>
    <scope>NUCLEOTIDE SEQUENCE [LARGE SCALE GENOMIC DNA]</scope>
    <source>
        <strain evidence="5">CH2 X CH6</strain>
    </source>
</reference>
<dbReference type="EMBL" id="DS469579">
    <property type="protein sequence ID" value="EDO41325.1"/>
    <property type="molecule type" value="Genomic_DNA"/>
</dbReference>
<feature type="region of interest" description="Disordered" evidence="2">
    <location>
        <begin position="207"/>
        <end position="250"/>
    </location>
</feature>
<dbReference type="PhylomeDB" id="A7S4Q3"/>
<dbReference type="PANTHER" id="PTHR13366:SF0">
    <property type="entry name" value="HEAT REPEAT-CONTAINING PROTEIN 6"/>
    <property type="match status" value="1"/>
</dbReference>
<dbReference type="STRING" id="45351.A7S4Q3"/>
<dbReference type="InterPro" id="IPR052107">
    <property type="entry name" value="HEAT6"/>
</dbReference>
<accession>A7S4Q3</accession>
<feature type="domain" description="DUF4042" evidence="3">
    <location>
        <begin position="22"/>
        <end position="203"/>
    </location>
</feature>
<keyword evidence="5" id="KW-1185">Reference proteome</keyword>
<protein>
    <recommendedName>
        <fullName evidence="1">HEAT repeat-containing protein 6</fullName>
    </recommendedName>
</protein>
<dbReference type="InterPro" id="IPR011989">
    <property type="entry name" value="ARM-like"/>
</dbReference>
<dbReference type="PANTHER" id="PTHR13366">
    <property type="entry name" value="MALARIA ANTIGEN-RELATED"/>
    <property type="match status" value="1"/>
</dbReference>
<feature type="non-terminal residue" evidence="4">
    <location>
        <position position="700"/>
    </location>
</feature>
<feature type="compositionally biased region" description="Polar residues" evidence="2">
    <location>
        <begin position="210"/>
        <end position="222"/>
    </location>
</feature>
<feature type="compositionally biased region" description="Basic and acidic residues" evidence="2">
    <location>
        <begin position="223"/>
        <end position="244"/>
    </location>
</feature>
<dbReference type="OMA" id="LYGYWHV"/>